<dbReference type="EMBL" id="LGVV01000024">
    <property type="protein sequence ID" value="KNX41440.1"/>
    <property type="molecule type" value="Genomic_DNA"/>
</dbReference>
<dbReference type="OrthoDB" id="7745356at2"/>
<dbReference type="RefSeq" id="WP_152911641.1">
    <property type="nucleotide sequence ID" value="NZ_CP118494.1"/>
</dbReference>
<protein>
    <submittedName>
        <fullName evidence="3">Uncharacterized protein</fullName>
    </submittedName>
</protein>
<dbReference type="AlphaFoldDB" id="A0A0L6CUV1"/>
<gene>
    <name evidence="3" type="ORF">ROTO_20350</name>
</gene>
<name>A0A0L6CUV1_9RHOB</name>
<dbReference type="Proteomes" id="UP000037046">
    <property type="component" value="Unassembled WGS sequence"/>
</dbReference>
<feature type="transmembrane region" description="Helical" evidence="2">
    <location>
        <begin position="311"/>
        <end position="333"/>
    </location>
</feature>
<keyword evidence="2" id="KW-0472">Membrane</keyword>
<keyword evidence="2" id="KW-0812">Transmembrane</keyword>
<feature type="region of interest" description="Disordered" evidence="1">
    <location>
        <begin position="179"/>
        <end position="205"/>
    </location>
</feature>
<proteinExistence type="predicted"/>
<feature type="compositionally biased region" description="Basic and acidic residues" evidence="1">
    <location>
        <begin position="180"/>
        <end position="205"/>
    </location>
</feature>
<evidence type="ECO:0000313" key="3">
    <source>
        <dbReference type="EMBL" id="KNX41440.1"/>
    </source>
</evidence>
<comment type="caution">
    <text evidence="3">The sequence shown here is derived from an EMBL/GenBank/DDBJ whole genome shotgun (WGS) entry which is preliminary data.</text>
</comment>
<reference evidence="4" key="1">
    <citation type="submission" date="2015-07" db="EMBL/GenBank/DDBJ databases">
        <title>Draft Genome Sequence of Roseovarius tolerans EL-164, a producer of N-Acylated Alanine Methyl Esters (NAMEs).</title>
        <authorList>
            <person name="Voget S."/>
            <person name="Bruns H."/>
            <person name="Wagner-Doebler I."/>
            <person name="Schulz S."/>
            <person name="Daniel R."/>
        </authorList>
    </citation>
    <scope>NUCLEOTIDE SEQUENCE [LARGE SCALE GENOMIC DNA]</scope>
    <source>
        <strain evidence="4">EL-164</strain>
    </source>
</reference>
<keyword evidence="4" id="KW-1185">Reference proteome</keyword>
<accession>A0A0L6CUV1</accession>
<evidence type="ECO:0000256" key="2">
    <source>
        <dbReference type="SAM" id="Phobius"/>
    </source>
</evidence>
<feature type="transmembrane region" description="Helical" evidence="2">
    <location>
        <begin position="273"/>
        <end position="291"/>
    </location>
</feature>
<evidence type="ECO:0000256" key="1">
    <source>
        <dbReference type="SAM" id="MobiDB-lite"/>
    </source>
</evidence>
<evidence type="ECO:0000313" key="4">
    <source>
        <dbReference type="Proteomes" id="UP000037046"/>
    </source>
</evidence>
<dbReference type="PATRIC" id="fig|74031.6.peg.2073"/>
<organism evidence="3 4">
    <name type="scientific">Roseovarius tolerans</name>
    <dbReference type="NCBI Taxonomy" id="74031"/>
    <lineage>
        <taxon>Bacteria</taxon>
        <taxon>Pseudomonadati</taxon>
        <taxon>Pseudomonadota</taxon>
        <taxon>Alphaproteobacteria</taxon>
        <taxon>Rhodobacterales</taxon>
        <taxon>Roseobacteraceae</taxon>
        <taxon>Roseovarius</taxon>
    </lineage>
</organism>
<sequence length="441" mass="49288">MAANTYRIRRLDDRALYDLLIRGKERAEQAARADGLKGNEVSATLSFAGPPLVGALSFEEREPESGKYTIVRATLTLQTHDEKRQESRKPFSIRRGDEGELDFFDIPQESTGAAEASWRNGRGRAALLGAHEVLTDALAPAAMDPRAEIGQLTNFVSNIDTSFRSFTQGLETALQTLADQRAKEQDHNEQERERLRKENEGERKRLLESAKGEIEAKTEMLDEREKELADREAELLIKSYKDARRQIFNDLLRDLTDRTKAPSASRSIIAMRWMIFFTLIIGGLVAAVFAFQTMTPDALPEGATSFQIWTVILKPVGLSILALGSFAAAVQWLRHFYTQDLREAIEIQRFGHDMTRASWIMEAYLEMTKEHGVENVPESWMQNVTEGMFQGDRARHGVDEASQALAALLGMSASVKAGPEGLEATLGKRGLRRLSEASQGD</sequence>
<keyword evidence="2" id="KW-1133">Transmembrane helix</keyword>